<accession>A0ABV3LUQ2</accession>
<comment type="caution">
    <text evidence="1">The sequence shown here is derived from an EMBL/GenBank/DDBJ whole genome shotgun (WGS) entry which is preliminary data.</text>
</comment>
<evidence type="ECO:0000313" key="2">
    <source>
        <dbReference type="Proteomes" id="UP001553843"/>
    </source>
</evidence>
<reference evidence="1 2" key="1">
    <citation type="submission" date="2024-06" db="EMBL/GenBank/DDBJ databases">
        <title>The Natural Products Discovery Center: Release of the First 8490 Sequenced Strains for Exploring Actinobacteria Biosynthetic Diversity.</title>
        <authorList>
            <person name="Kalkreuter E."/>
            <person name="Kautsar S.A."/>
            <person name="Yang D."/>
            <person name="Bader C.D."/>
            <person name="Teijaro C.N."/>
            <person name="Fluegel L."/>
            <person name="Davis C.M."/>
            <person name="Simpson J.R."/>
            <person name="Lauterbach L."/>
            <person name="Steele A.D."/>
            <person name="Gui C."/>
            <person name="Meng S."/>
            <person name="Li G."/>
            <person name="Viehrig K."/>
            <person name="Ye F."/>
            <person name="Su P."/>
            <person name="Kiefer A.F."/>
            <person name="Nichols A."/>
            <person name="Cepeda A.J."/>
            <person name="Yan W."/>
            <person name="Fan B."/>
            <person name="Jiang Y."/>
            <person name="Adhikari A."/>
            <person name="Zheng C.-J."/>
            <person name="Schuster L."/>
            <person name="Cowan T.M."/>
            <person name="Smanski M.J."/>
            <person name="Chevrette M.G."/>
            <person name="De Carvalho L.P.S."/>
            <person name="Shen B."/>
        </authorList>
    </citation>
    <scope>NUCLEOTIDE SEQUENCE [LARGE SCALE GENOMIC DNA]</scope>
    <source>
        <strain evidence="1 2">NPDC047833</strain>
    </source>
</reference>
<name>A0ABV3LUQ2_9ACTN</name>
<gene>
    <name evidence="1" type="ORF">AB0887_12220</name>
</gene>
<dbReference type="RefSeq" id="WP_359777774.1">
    <property type="nucleotide sequence ID" value="NZ_JBEYRR010000004.1"/>
</dbReference>
<organism evidence="1 2">
    <name type="scientific">Streptomyces huasconensis</name>
    <dbReference type="NCBI Taxonomy" id="1854574"/>
    <lineage>
        <taxon>Bacteria</taxon>
        <taxon>Bacillati</taxon>
        <taxon>Actinomycetota</taxon>
        <taxon>Actinomycetes</taxon>
        <taxon>Kitasatosporales</taxon>
        <taxon>Streptomycetaceae</taxon>
        <taxon>Streptomyces</taxon>
    </lineage>
</organism>
<keyword evidence="2" id="KW-1185">Reference proteome</keyword>
<proteinExistence type="predicted"/>
<evidence type="ECO:0000313" key="1">
    <source>
        <dbReference type="EMBL" id="MEW2362706.1"/>
    </source>
</evidence>
<sequence length="87" mass="9991">MATINYFFRHEVAEKVREEGREEARAEERVKLILRTLDWRGIELSEADRERVRSCGDLGRLALWLDRCYEVTDAAGLFDGDGDGESA</sequence>
<dbReference type="Proteomes" id="UP001553843">
    <property type="component" value="Unassembled WGS sequence"/>
</dbReference>
<dbReference type="EMBL" id="JBEYRS010000004">
    <property type="protein sequence ID" value="MEW2362706.1"/>
    <property type="molecule type" value="Genomic_DNA"/>
</dbReference>
<protein>
    <submittedName>
        <fullName evidence="1">Uncharacterized protein</fullName>
    </submittedName>
</protein>